<feature type="region of interest" description="Disordered" evidence="1">
    <location>
        <begin position="859"/>
        <end position="979"/>
    </location>
</feature>
<feature type="region of interest" description="Disordered" evidence="1">
    <location>
        <begin position="333"/>
        <end position="405"/>
    </location>
</feature>
<feature type="compositionally biased region" description="Low complexity" evidence="1">
    <location>
        <begin position="457"/>
        <end position="469"/>
    </location>
</feature>
<evidence type="ECO:0000256" key="1">
    <source>
        <dbReference type="SAM" id="MobiDB-lite"/>
    </source>
</evidence>
<name>A0A2T0AIS7_RHOTO</name>
<feature type="compositionally biased region" description="Basic and acidic residues" evidence="1">
    <location>
        <begin position="216"/>
        <end position="235"/>
    </location>
</feature>
<feature type="region of interest" description="Disordered" evidence="1">
    <location>
        <begin position="1"/>
        <end position="27"/>
    </location>
</feature>
<feature type="region of interest" description="Disordered" evidence="1">
    <location>
        <begin position="600"/>
        <end position="654"/>
    </location>
</feature>
<protein>
    <submittedName>
        <fullName evidence="2">Uncharacterized protein</fullName>
    </submittedName>
</protein>
<dbReference type="EMBL" id="LCTV02000001">
    <property type="protein sequence ID" value="PRQ77860.1"/>
    <property type="molecule type" value="Genomic_DNA"/>
</dbReference>
<feature type="region of interest" description="Disordered" evidence="1">
    <location>
        <begin position="769"/>
        <end position="831"/>
    </location>
</feature>
<feature type="region of interest" description="Disordered" evidence="1">
    <location>
        <begin position="439"/>
        <end position="490"/>
    </location>
</feature>
<feature type="compositionally biased region" description="Basic and acidic residues" evidence="1">
    <location>
        <begin position="960"/>
        <end position="979"/>
    </location>
</feature>
<feature type="compositionally biased region" description="Basic and acidic residues" evidence="1">
    <location>
        <begin position="872"/>
        <end position="883"/>
    </location>
</feature>
<feature type="compositionally biased region" description="Basic residues" evidence="1">
    <location>
        <begin position="776"/>
        <end position="785"/>
    </location>
</feature>
<feature type="compositionally biased region" description="Basic and acidic residues" evidence="1">
    <location>
        <begin position="787"/>
        <end position="831"/>
    </location>
</feature>
<reference evidence="2 3" key="1">
    <citation type="journal article" date="2018" name="Elife">
        <title>Functional genomics of lipid metabolism in the oleaginous yeast Rhodosporidium toruloides.</title>
        <authorList>
            <person name="Coradetti S.T."/>
            <person name="Pinel D."/>
            <person name="Geiselman G."/>
            <person name="Ito M."/>
            <person name="Mondo S."/>
            <person name="Reilly M.C."/>
            <person name="Cheng Y.F."/>
            <person name="Bauer S."/>
            <person name="Grigoriev I."/>
            <person name="Gladden J.M."/>
            <person name="Simmons B.A."/>
            <person name="Brem R."/>
            <person name="Arkin A.P."/>
            <person name="Skerker J.M."/>
        </authorList>
    </citation>
    <scope>NUCLEOTIDE SEQUENCE [LARGE SCALE GENOMIC DNA]</scope>
    <source>
        <strain evidence="2 3">NBRC 0880</strain>
    </source>
</reference>
<evidence type="ECO:0000313" key="3">
    <source>
        <dbReference type="Proteomes" id="UP000239560"/>
    </source>
</evidence>
<feature type="region of interest" description="Disordered" evidence="1">
    <location>
        <begin position="506"/>
        <end position="555"/>
    </location>
</feature>
<feature type="compositionally biased region" description="Basic and acidic residues" evidence="1">
    <location>
        <begin position="678"/>
        <end position="708"/>
    </location>
</feature>
<feature type="compositionally biased region" description="Basic and acidic residues" evidence="1">
    <location>
        <begin position="600"/>
        <end position="618"/>
    </location>
</feature>
<comment type="caution">
    <text evidence="2">The sequence shown here is derived from an EMBL/GenBank/DDBJ whole genome shotgun (WGS) entry which is preliminary data.</text>
</comment>
<feature type="compositionally biased region" description="Basic and acidic residues" evidence="1">
    <location>
        <begin position="914"/>
        <end position="925"/>
    </location>
</feature>
<dbReference type="AlphaFoldDB" id="A0A2T0AIS7"/>
<feature type="compositionally biased region" description="Basic residues" evidence="1">
    <location>
        <begin position="442"/>
        <end position="453"/>
    </location>
</feature>
<dbReference type="Proteomes" id="UP000239560">
    <property type="component" value="Unassembled WGS sequence"/>
</dbReference>
<dbReference type="OrthoDB" id="10267946at2759"/>
<feature type="compositionally biased region" description="Basic and acidic residues" evidence="1">
    <location>
        <begin position="343"/>
        <end position="354"/>
    </location>
</feature>
<feature type="region of interest" description="Disordered" evidence="1">
    <location>
        <begin position="216"/>
        <end position="255"/>
    </location>
</feature>
<sequence>MSLTTRPQVARKRAWPQRMRTTSPSTNFTRHVSRKRMLVDTSKTARNTARTPTSRRRGTGSTRPTSAYDAPKINLRNRRRLRTIRQPLFLHNTISRSPRRKSTMLKKSWITWKTRERRPRRFVRRDSDWRLLKRRNVTLGQHMRPTLTKHQDESPDSPKSPPEEHAAAVAAVAQARRHAERHPNDPKARRHLAAAEKELHHVNERHEHQHKDLAAEHHRLRSDPNARAQDVEEAHRRHHLSSVHEVARRREGLSDAEQGLHEAERSAPHDHARIAHLRDKVQQHRDALAKAEGEEAALRNGLDPSHRLQAAQAAHEHAVSTVDRRQTELDDLRNQGASQAQLEHAEERLRRAQDHAAQTSRHVEVLAARHEGDQHGHRSERTPKSDNEHKRHHADLSARSHHQHHRLLYAKAEALAHPEDRDKQAAYQREWDAHRALAAEAKHHKAHTSRAHRVQTAEGAAASAEASLADAREAHAAAEEAHRAHPTAENERRLRAARHRLHLAQEHHGEASSKVQHQRHKASVEETKRRLESLDERASEAERREAERAHDDALRRHHHFRHDLLARRHQQVEHLRRESAAAPHNQALRAELHEREEKLRRLKEKHDAHARDHPDHHPSLKPSHVQAQAHYEARRAAHKARHVPLSAQQQREHAERHHAAAHDLHLAHHHRAMAALDASRRGSADNDAQERAVQHLKQSEGFRNEAKRLRAQTSRPHRLHHAESAAADATHEVQRAKDEVDRAQADHHRDGSAESAHHLWEAERRHRLAQAASDHAHRRLKRQQHKMAVEDARQRLESAEAGSAEHEKASRDHTTAQRQLHEHRQRELREDEEKLAILRNEAREHPSNRALQLHLEQEKARHDHRVRKHRTHDPSHAHDHDDIPPVAAELPASPVVDQRRAGRHEQQQSVSASHDQRYHHVEPHPSRATAEPASHAAHKHDHVEPHAHHRPLGSSANSSSHDEHRAAVHAREHASRSEMEAVANLQAVKTAHSRHPTHESSKRLTAARMRLAVASHKHRSKSLHEREHKKGTSAFASLYASRFLI</sequence>
<feature type="region of interest" description="Disordered" evidence="1">
    <location>
        <begin position="140"/>
        <end position="166"/>
    </location>
</feature>
<proteinExistence type="predicted"/>
<feature type="region of interest" description="Disordered" evidence="1">
    <location>
        <begin position="307"/>
        <end position="326"/>
    </location>
</feature>
<gene>
    <name evidence="2" type="ORF">AAT19DRAFT_8928</name>
</gene>
<feature type="compositionally biased region" description="Basic and acidic residues" evidence="1">
    <location>
        <begin position="522"/>
        <end position="554"/>
    </location>
</feature>
<feature type="compositionally biased region" description="Basic residues" evidence="1">
    <location>
        <begin position="862"/>
        <end position="871"/>
    </location>
</feature>
<feature type="compositionally biased region" description="Basic and acidic residues" evidence="1">
    <location>
        <begin position="245"/>
        <end position="255"/>
    </location>
</feature>
<feature type="region of interest" description="Disordered" evidence="1">
    <location>
        <begin position="677"/>
        <end position="756"/>
    </location>
</feature>
<feature type="compositionally biased region" description="Basic and acidic residues" evidence="1">
    <location>
        <begin position="314"/>
        <end position="326"/>
    </location>
</feature>
<feature type="region of interest" description="Disordered" evidence="1">
    <location>
        <begin position="39"/>
        <end position="68"/>
    </location>
</feature>
<organism evidence="2 3">
    <name type="scientific">Rhodotorula toruloides</name>
    <name type="common">Yeast</name>
    <name type="synonym">Rhodosporidium toruloides</name>
    <dbReference type="NCBI Taxonomy" id="5286"/>
    <lineage>
        <taxon>Eukaryota</taxon>
        <taxon>Fungi</taxon>
        <taxon>Dikarya</taxon>
        <taxon>Basidiomycota</taxon>
        <taxon>Pucciniomycotina</taxon>
        <taxon>Microbotryomycetes</taxon>
        <taxon>Sporidiobolales</taxon>
        <taxon>Sporidiobolaceae</taxon>
        <taxon>Rhodotorula</taxon>
    </lineage>
</organism>
<feature type="compositionally biased region" description="Basic and acidic residues" evidence="1">
    <location>
        <begin position="729"/>
        <end position="756"/>
    </location>
</feature>
<feature type="compositionally biased region" description="Basic and acidic residues" evidence="1">
    <location>
        <begin position="897"/>
        <end position="906"/>
    </location>
</feature>
<feature type="compositionally biased region" description="Basic and acidic residues" evidence="1">
    <location>
        <begin position="361"/>
        <end position="398"/>
    </location>
</feature>
<accession>A0A2T0AIS7</accession>
<evidence type="ECO:0000313" key="2">
    <source>
        <dbReference type="EMBL" id="PRQ77860.1"/>
    </source>
</evidence>
<feature type="compositionally biased region" description="Basic and acidic residues" evidence="1">
    <location>
        <begin position="470"/>
        <end position="490"/>
    </location>
</feature>